<dbReference type="GO" id="GO:0009898">
    <property type="term" value="C:cytoplasmic side of plasma membrane"/>
    <property type="evidence" value="ECO:0007669"/>
    <property type="project" value="TreeGrafter"/>
</dbReference>
<accession>A0A1Q8W2Z5</accession>
<evidence type="ECO:0000313" key="2">
    <source>
        <dbReference type="EMBL" id="OLO55949.1"/>
    </source>
</evidence>
<name>A0A1Q8W2Z5_9ACTO</name>
<dbReference type="PANTHER" id="PTHR43384:SF14">
    <property type="entry name" value="ESX-1 SECRETION-ASSOCIATED PROTEIN ESPI"/>
    <property type="match status" value="1"/>
</dbReference>
<gene>
    <name evidence="2" type="ORF">BKH27_00110</name>
</gene>
<evidence type="ECO:0000313" key="3">
    <source>
        <dbReference type="Proteomes" id="UP000185772"/>
    </source>
</evidence>
<dbReference type="EMBL" id="MSKM01000001">
    <property type="protein sequence ID" value="OLO55949.1"/>
    <property type="molecule type" value="Genomic_DNA"/>
</dbReference>
<dbReference type="GO" id="GO:0016887">
    <property type="term" value="F:ATP hydrolysis activity"/>
    <property type="evidence" value="ECO:0007669"/>
    <property type="project" value="TreeGrafter"/>
</dbReference>
<reference evidence="2 3" key="1">
    <citation type="submission" date="2016-12" db="EMBL/GenBank/DDBJ databases">
        <title>Genomic comparison of strains in the 'Actinomyces naeslundii' group.</title>
        <authorList>
            <person name="Mughal S.R."/>
            <person name="Do T."/>
            <person name="Gilbert S.C."/>
            <person name="Witherden E.A."/>
            <person name="Didelot X."/>
            <person name="Beighton D."/>
        </authorList>
    </citation>
    <scope>NUCLEOTIDE SEQUENCE [LARGE SCALE GENOMIC DNA]</scope>
    <source>
        <strain evidence="2 3">MMRCO6-1</strain>
    </source>
</reference>
<dbReference type="Gene3D" id="3.40.50.300">
    <property type="entry name" value="P-loop containing nucleotide triphosphate hydrolases"/>
    <property type="match status" value="1"/>
</dbReference>
<dbReference type="PANTHER" id="PTHR43384">
    <property type="entry name" value="SEPTUM SITE-DETERMINING PROTEIN MIND HOMOLOG, CHLOROPLASTIC-RELATED"/>
    <property type="match status" value="1"/>
</dbReference>
<dbReference type="RefSeq" id="WP_075370804.1">
    <property type="nucleotide sequence ID" value="NZ_MSKM01000001.1"/>
</dbReference>
<sequence length="488" mass="51724">MTVQTMDRTSTMRASVELSERGGSVSMDGTFHALRASNVDDARMEALELLRRFAGDVGGPVTVRSTEPSGVFDFLINPDGSTHLPAREDPTPAQPAPPMAPQPATQPAEHSATPITASSPAPAPTTTPPAALPPALPQPAAPAPVVAQPAPARPPSGAAPGADKREPSVPAPVHQPRRREVQAELRRQSLLEEITTQGPAHHGVRGMLNAMGLKLAPSKAELMERDNITKVSRHWVGPRTIAVVNGKGGSAKTPSTILLAALLARYGGGNVIAWDNNSTRGTLGWRTERGGHEATVADLLPRASYLLGTEARASDLEAFTHHQSVDRFDVLRSNPTQLSSEQPADEVSFRAVHAVLARYYRIIMIDTGNDESLPAWSSMIERTDAIVVPTITRPEHAESARLLLDGLARSGRHGERLAEQATVIVSQASASEPSPAHYVEVFNGMARVAVGIPYDPAMSNSPLLLDSLGAATRRAWLAAGAAMTDALT</sequence>
<dbReference type="GO" id="GO:0005524">
    <property type="term" value="F:ATP binding"/>
    <property type="evidence" value="ECO:0007669"/>
    <property type="project" value="TreeGrafter"/>
</dbReference>
<feature type="compositionally biased region" description="Low complexity" evidence="1">
    <location>
        <begin position="143"/>
        <end position="161"/>
    </location>
</feature>
<feature type="compositionally biased region" description="Pro residues" evidence="1">
    <location>
        <begin position="92"/>
        <end position="101"/>
    </location>
</feature>
<dbReference type="AlphaFoldDB" id="A0A1Q8W2Z5"/>
<evidence type="ECO:0008006" key="4">
    <source>
        <dbReference type="Google" id="ProtNLM"/>
    </source>
</evidence>
<organism evidence="2 3">
    <name type="scientific">Actinomyces oris</name>
    <dbReference type="NCBI Taxonomy" id="544580"/>
    <lineage>
        <taxon>Bacteria</taxon>
        <taxon>Bacillati</taxon>
        <taxon>Actinomycetota</taxon>
        <taxon>Actinomycetes</taxon>
        <taxon>Actinomycetales</taxon>
        <taxon>Actinomycetaceae</taxon>
        <taxon>Actinomyces</taxon>
    </lineage>
</organism>
<comment type="caution">
    <text evidence="2">The sequence shown here is derived from an EMBL/GenBank/DDBJ whole genome shotgun (WGS) entry which is preliminary data.</text>
</comment>
<feature type="region of interest" description="Disordered" evidence="1">
    <location>
        <begin position="1"/>
        <end position="21"/>
    </location>
</feature>
<dbReference type="GO" id="GO:0051782">
    <property type="term" value="P:negative regulation of cell division"/>
    <property type="evidence" value="ECO:0007669"/>
    <property type="project" value="TreeGrafter"/>
</dbReference>
<dbReference type="InterPro" id="IPR027417">
    <property type="entry name" value="P-loop_NTPase"/>
</dbReference>
<feature type="compositionally biased region" description="Low complexity" evidence="1">
    <location>
        <begin position="102"/>
        <end position="120"/>
    </location>
</feature>
<feature type="compositionally biased region" description="Polar residues" evidence="1">
    <location>
        <begin position="1"/>
        <end position="13"/>
    </location>
</feature>
<feature type="region of interest" description="Disordered" evidence="1">
    <location>
        <begin position="70"/>
        <end position="182"/>
    </location>
</feature>
<evidence type="ECO:0000256" key="1">
    <source>
        <dbReference type="SAM" id="MobiDB-lite"/>
    </source>
</evidence>
<dbReference type="SUPFAM" id="SSF52540">
    <property type="entry name" value="P-loop containing nucleoside triphosphate hydrolases"/>
    <property type="match status" value="1"/>
</dbReference>
<dbReference type="Proteomes" id="UP000185772">
    <property type="component" value="Unassembled WGS sequence"/>
</dbReference>
<dbReference type="GO" id="GO:0005829">
    <property type="term" value="C:cytosol"/>
    <property type="evidence" value="ECO:0007669"/>
    <property type="project" value="TreeGrafter"/>
</dbReference>
<feature type="compositionally biased region" description="Pro residues" evidence="1">
    <location>
        <begin position="121"/>
        <end position="142"/>
    </location>
</feature>
<proteinExistence type="predicted"/>
<protein>
    <recommendedName>
        <fullName evidence="4">ATPase</fullName>
    </recommendedName>
</protein>
<dbReference type="InterPro" id="IPR050625">
    <property type="entry name" value="ParA/MinD_ATPase"/>
</dbReference>